<organism evidence="1 2">
    <name type="scientific">Candidatus Thiomargarita nelsonii</name>
    <dbReference type="NCBI Taxonomy" id="1003181"/>
    <lineage>
        <taxon>Bacteria</taxon>
        <taxon>Pseudomonadati</taxon>
        <taxon>Pseudomonadota</taxon>
        <taxon>Gammaproteobacteria</taxon>
        <taxon>Thiotrichales</taxon>
        <taxon>Thiotrichaceae</taxon>
        <taxon>Thiomargarita</taxon>
    </lineage>
</organism>
<sequence length="180" mass="21013">MLFLNVDTRCSSFFDLTLLLEFTFGLEEPAASPKLKLWTPTDFDVKIKKLEHRVIASVGCVLGTNKVIQSYTLWKRCVGRTLRSLNFRLVELSFEFSFWIVILRQYLALRLKTFICPLVVTHTVNCLSSNLPASKSLFFIIDNLTIQMLTFYSKKLRSRRVRQYHIVPEKYFSWSDTIAV</sequence>
<evidence type="ECO:0000313" key="1">
    <source>
        <dbReference type="EMBL" id="KHD06890.1"/>
    </source>
</evidence>
<keyword evidence="2" id="KW-1185">Reference proteome</keyword>
<protein>
    <submittedName>
        <fullName evidence="1">Uncharacterized protein</fullName>
    </submittedName>
</protein>
<gene>
    <name evidence="1" type="ORF">PN36_26860</name>
</gene>
<reference evidence="1 2" key="1">
    <citation type="journal article" date="2016" name="Front. Microbiol.">
        <title>Single-Cell (Meta-)Genomics of a Dimorphic Candidatus Thiomargarita nelsonii Reveals Genomic Plasticity.</title>
        <authorList>
            <person name="Flood B.E."/>
            <person name="Fliss P."/>
            <person name="Jones D.S."/>
            <person name="Dick G.J."/>
            <person name="Jain S."/>
            <person name="Kaster A.K."/>
            <person name="Winkel M."/>
            <person name="Mussmann M."/>
            <person name="Bailey J."/>
        </authorList>
    </citation>
    <scope>NUCLEOTIDE SEQUENCE [LARGE SCALE GENOMIC DNA]</scope>
    <source>
        <strain evidence="1">Hydrate Ridge</strain>
    </source>
</reference>
<dbReference type="AlphaFoldDB" id="A0A0A6P7U4"/>
<comment type="caution">
    <text evidence="1">The sequence shown here is derived from an EMBL/GenBank/DDBJ whole genome shotgun (WGS) entry which is preliminary data.</text>
</comment>
<dbReference type="EMBL" id="JSZA02000161">
    <property type="protein sequence ID" value="KHD06890.1"/>
    <property type="molecule type" value="Genomic_DNA"/>
</dbReference>
<proteinExistence type="predicted"/>
<dbReference type="Proteomes" id="UP000030428">
    <property type="component" value="Unassembled WGS sequence"/>
</dbReference>
<accession>A0A0A6P7U4</accession>
<evidence type="ECO:0000313" key="2">
    <source>
        <dbReference type="Proteomes" id="UP000030428"/>
    </source>
</evidence>
<name>A0A0A6P7U4_9GAMM</name>